<dbReference type="EMBL" id="SMFM01000008">
    <property type="protein sequence ID" value="TDD74640.1"/>
    <property type="molecule type" value="Genomic_DNA"/>
</dbReference>
<name>A0A4R5ARW4_9FLAO</name>
<evidence type="ECO:0000256" key="1">
    <source>
        <dbReference type="SAM" id="Phobius"/>
    </source>
</evidence>
<dbReference type="OrthoDB" id="1452636at2"/>
<sequence length="59" mass="6499">MEANISLKVGTATGTLLSIFGNIFYEDILKTIILAAVGVTASFMVSLLLKWLIKFKKKH</sequence>
<comment type="caution">
    <text evidence="2">The sequence shown here is derived from an EMBL/GenBank/DDBJ whole genome shotgun (WGS) entry which is preliminary data.</text>
</comment>
<accession>A0A4R5ARW4</accession>
<keyword evidence="1" id="KW-0472">Membrane</keyword>
<keyword evidence="3" id="KW-1185">Reference proteome</keyword>
<evidence type="ECO:0000313" key="3">
    <source>
        <dbReference type="Proteomes" id="UP000295278"/>
    </source>
</evidence>
<gene>
    <name evidence="2" type="ORF">E0F89_14135</name>
</gene>
<proteinExistence type="predicted"/>
<protein>
    <submittedName>
        <fullName evidence="2">Uncharacterized protein</fullName>
    </submittedName>
</protein>
<organism evidence="2 3">
    <name type="scientific">Flavobacterium caseinilyticum</name>
    <dbReference type="NCBI Taxonomy" id="2541732"/>
    <lineage>
        <taxon>Bacteria</taxon>
        <taxon>Pseudomonadati</taxon>
        <taxon>Bacteroidota</taxon>
        <taxon>Flavobacteriia</taxon>
        <taxon>Flavobacteriales</taxon>
        <taxon>Flavobacteriaceae</taxon>
        <taxon>Flavobacterium</taxon>
    </lineage>
</organism>
<keyword evidence="1" id="KW-1133">Transmembrane helix</keyword>
<reference evidence="2 3" key="1">
    <citation type="submission" date="2019-03" db="EMBL/GenBank/DDBJ databases">
        <title>Flavobacterium AT-3-2 sp. nov., isolated from arctic soil.</title>
        <authorList>
            <person name="Chaudhary D.K."/>
        </authorList>
    </citation>
    <scope>NUCLEOTIDE SEQUENCE [LARGE SCALE GENOMIC DNA]</scope>
    <source>
        <strain evidence="2 3">AT-3-2</strain>
    </source>
</reference>
<feature type="transmembrane region" description="Helical" evidence="1">
    <location>
        <begin position="31"/>
        <end position="53"/>
    </location>
</feature>
<dbReference type="Proteomes" id="UP000295278">
    <property type="component" value="Unassembled WGS sequence"/>
</dbReference>
<dbReference type="AlphaFoldDB" id="A0A4R5ARW4"/>
<evidence type="ECO:0000313" key="2">
    <source>
        <dbReference type="EMBL" id="TDD74640.1"/>
    </source>
</evidence>
<keyword evidence="1" id="KW-0812">Transmembrane</keyword>